<name>A0ABX1SAG7_9PSEU</name>
<dbReference type="InterPro" id="IPR041490">
    <property type="entry name" value="KstR2_TetR_C"/>
</dbReference>
<dbReference type="Proteomes" id="UP000820669">
    <property type="component" value="Unassembled WGS sequence"/>
</dbReference>
<evidence type="ECO:0000256" key="3">
    <source>
        <dbReference type="ARBA" id="ARBA00023125"/>
    </source>
</evidence>
<sequence length="238" mass="25955">MFTPDEHGFTGGSVTGSPGRAQDADQAARVVRAEWRTRQLLSAAARLMERDGFHGVSMQALADEASVSVGLIYRYFGSKEDVLLAVIVEVLNAFDATVPAAVEAAGADPVERIAAAFRAYCGVINTHRHAAVLTYRESKTLGTRHRDTIKSLEVQTTAPLRAAIRDGVEAGLLTADVDVELFALDLILLAHAWALKHWYFGATLSFETYVTRQTALALRAVVDPAHRDDYRHLLAPRT</sequence>
<dbReference type="PROSITE" id="PS01081">
    <property type="entry name" value="HTH_TETR_1"/>
    <property type="match status" value="1"/>
</dbReference>
<keyword evidence="1" id="KW-0678">Repressor</keyword>
<dbReference type="Pfam" id="PF00440">
    <property type="entry name" value="TetR_N"/>
    <property type="match status" value="1"/>
</dbReference>
<keyword evidence="2" id="KW-0805">Transcription regulation</keyword>
<comment type="caution">
    <text evidence="8">The sequence shown here is derived from an EMBL/GenBank/DDBJ whole genome shotgun (WGS) entry which is preliminary data.</text>
</comment>
<evidence type="ECO:0000313" key="9">
    <source>
        <dbReference type="Proteomes" id="UP000820669"/>
    </source>
</evidence>
<feature type="domain" description="HTH tetR-type" evidence="7">
    <location>
        <begin position="34"/>
        <end position="94"/>
    </location>
</feature>
<dbReference type="InterPro" id="IPR050109">
    <property type="entry name" value="HTH-type_TetR-like_transc_reg"/>
</dbReference>
<evidence type="ECO:0000256" key="4">
    <source>
        <dbReference type="ARBA" id="ARBA00023163"/>
    </source>
</evidence>
<dbReference type="PANTHER" id="PTHR30055">
    <property type="entry name" value="HTH-TYPE TRANSCRIPTIONAL REGULATOR RUTR"/>
    <property type="match status" value="1"/>
</dbReference>
<evidence type="ECO:0000256" key="5">
    <source>
        <dbReference type="PROSITE-ProRule" id="PRU00335"/>
    </source>
</evidence>
<dbReference type="Pfam" id="PF17932">
    <property type="entry name" value="TetR_C_24"/>
    <property type="match status" value="1"/>
</dbReference>
<dbReference type="SUPFAM" id="SSF46689">
    <property type="entry name" value="Homeodomain-like"/>
    <property type="match status" value="1"/>
</dbReference>
<accession>A0ABX1SAG7</accession>
<dbReference type="EMBL" id="JAAXLA010000016">
    <property type="protein sequence ID" value="NMH97862.1"/>
    <property type="molecule type" value="Genomic_DNA"/>
</dbReference>
<dbReference type="InterPro" id="IPR023772">
    <property type="entry name" value="DNA-bd_HTH_TetR-type_CS"/>
</dbReference>
<reference evidence="8 9" key="1">
    <citation type="submission" date="2020-04" db="EMBL/GenBank/DDBJ databases">
        <authorList>
            <person name="Klaysubun C."/>
            <person name="Duangmal K."/>
            <person name="Lipun K."/>
        </authorList>
    </citation>
    <scope>NUCLEOTIDE SEQUENCE [LARGE SCALE GENOMIC DNA]</scope>
    <source>
        <strain evidence="8 9">K10HN5</strain>
    </source>
</reference>
<keyword evidence="3 5" id="KW-0238">DNA-binding</keyword>
<dbReference type="InterPro" id="IPR001647">
    <property type="entry name" value="HTH_TetR"/>
</dbReference>
<feature type="region of interest" description="Disordered" evidence="6">
    <location>
        <begin position="1"/>
        <end position="26"/>
    </location>
</feature>
<dbReference type="PRINTS" id="PR00455">
    <property type="entry name" value="HTHTETR"/>
</dbReference>
<evidence type="ECO:0000256" key="2">
    <source>
        <dbReference type="ARBA" id="ARBA00023015"/>
    </source>
</evidence>
<gene>
    <name evidence="8" type="ORF">HF526_11145</name>
</gene>
<protein>
    <submittedName>
        <fullName evidence="8">TetR/AcrR family transcriptional regulator</fullName>
    </submittedName>
</protein>
<keyword evidence="4" id="KW-0804">Transcription</keyword>
<evidence type="ECO:0000259" key="7">
    <source>
        <dbReference type="PROSITE" id="PS50977"/>
    </source>
</evidence>
<dbReference type="InterPro" id="IPR009057">
    <property type="entry name" value="Homeodomain-like_sf"/>
</dbReference>
<dbReference type="Gene3D" id="1.10.357.10">
    <property type="entry name" value="Tetracycline Repressor, domain 2"/>
    <property type="match status" value="1"/>
</dbReference>
<dbReference type="PANTHER" id="PTHR30055:SF175">
    <property type="entry name" value="HTH-TYPE TRANSCRIPTIONAL REPRESSOR KSTR2"/>
    <property type="match status" value="1"/>
</dbReference>
<dbReference type="SUPFAM" id="SSF48498">
    <property type="entry name" value="Tetracyclin repressor-like, C-terminal domain"/>
    <property type="match status" value="1"/>
</dbReference>
<keyword evidence="9" id="KW-1185">Reference proteome</keyword>
<evidence type="ECO:0000256" key="1">
    <source>
        <dbReference type="ARBA" id="ARBA00022491"/>
    </source>
</evidence>
<evidence type="ECO:0000313" key="8">
    <source>
        <dbReference type="EMBL" id="NMH97862.1"/>
    </source>
</evidence>
<organism evidence="8 9">
    <name type="scientific">Pseudonocardia acidicola</name>
    <dbReference type="NCBI Taxonomy" id="2724939"/>
    <lineage>
        <taxon>Bacteria</taxon>
        <taxon>Bacillati</taxon>
        <taxon>Actinomycetota</taxon>
        <taxon>Actinomycetes</taxon>
        <taxon>Pseudonocardiales</taxon>
        <taxon>Pseudonocardiaceae</taxon>
        <taxon>Pseudonocardia</taxon>
    </lineage>
</organism>
<proteinExistence type="predicted"/>
<feature type="DNA-binding region" description="H-T-H motif" evidence="5">
    <location>
        <begin position="57"/>
        <end position="76"/>
    </location>
</feature>
<dbReference type="PROSITE" id="PS50977">
    <property type="entry name" value="HTH_TETR_2"/>
    <property type="match status" value="1"/>
</dbReference>
<dbReference type="Gene3D" id="1.10.10.60">
    <property type="entry name" value="Homeodomain-like"/>
    <property type="match status" value="1"/>
</dbReference>
<evidence type="ECO:0000256" key="6">
    <source>
        <dbReference type="SAM" id="MobiDB-lite"/>
    </source>
</evidence>
<dbReference type="InterPro" id="IPR036271">
    <property type="entry name" value="Tet_transcr_reg_TetR-rel_C_sf"/>
</dbReference>